<dbReference type="Pfam" id="PF01523">
    <property type="entry name" value="PmbA_TldD_1st"/>
    <property type="match status" value="1"/>
</dbReference>
<dbReference type="GO" id="GO:0005829">
    <property type="term" value="C:cytosol"/>
    <property type="evidence" value="ECO:0007669"/>
    <property type="project" value="TreeGrafter"/>
</dbReference>
<feature type="domain" description="Metalloprotease TldD/E N-terminal" evidence="5">
    <location>
        <begin position="20"/>
        <end position="83"/>
    </location>
</feature>
<gene>
    <name evidence="8" type="ORF">CH333_05795</name>
</gene>
<dbReference type="PIRSF" id="PIRSF004919">
    <property type="entry name" value="TldD"/>
    <property type="match status" value="1"/>
</dbReference>
<evidence type="ECO:0000259" key="6">
    <source>
        <dbReference type="Pfam" id="PF19289"/>
    </source>
</evidence>
<dbReference type="SUPFAM" id="SSF111283">
    <property type="entry name" value="Putative modulator of DNA gyrase, PmbA/TldD"/>
    <property type="match status" value="1"/>
</dbReference>
<evidence type="ECO:0000313" key="8">
    <source>
        <dbReference type="EMBL" id="OYD15409.1"/>
    </source>
</evidence>
<name>A0A235BTQ0_UNCW3</name>
<organism evidence="8 9">
    <name type="scientific">candidate division WOR-3 bacterium JGI_Cruoil_03_44_89</name>
    <dbReference type="NCBI Taxonomy" id="1973748"/>
    <lineage>
        <taxon>Bacteria</taxon>
        <taxon>Bacteria division WOR-3</taxon>
    </lineage>
</organism>
<dbReference type="GO" id="GO:0008237">
    <property type="term" value="F:metallopeptidase activity"/>
    <property type="evidence" value="ECO:0007669"/>
    <property type="project" value="UniProtKB-KW"/>
</dbReference>
<dbReference type="InterPro" id="IPR025502">
    <property type="entry name" value="TldD"/>
</dbReference>
<keyword evidence="4" id="KW-0482">Metalloprotease</keyword>
<reference evidence="8 9" key="1">
    <citation type="submission" date="2017-07" db="EMBL/GenBank/DDBJ databases">
        <title>Recovery of genomes from metagenomes via a dereplication, aggregation, and scoring strategy.</title>
        <authorList>
            <person name="Sieber C.M."/>
            <person name="Probst A.J."/>
            <person name="Sharrar A."/>
            <person name="Thomas B.C."/>
            <person name="Hess M."/>
            <person name="Tringe S.G."/>
            <person name="Banfield J.F."/>
        </authorList>
    </citation>
    <scope>NUCLEOTIDE SEQUENCE [LARGE SCALE GENOMIC DNA]</scope>
    <source>
        <strain evidence="8">JGI_Cruoil_03_44_89</strain>
    </source>
</reference>
<keyword evidence="3" id="KW-0378">Hydrolase</keyword>
<feature type="domain" description="Metalloprotease TldD/E C-terminal" evidence="6">
    <location>
        <begin position="228"/>
        <end position="470"/>
    </location>
</feature>
<evidence type="ECO:0000256" key="1">
    <source>
        <dbReference type="ARBA" id="ARBA00005836"/>
    </source>
</evidence>
<protein>
    <recommendedName>
        <fullName evidence="10">Peptidase C69</fullName>
    </recommendedName>
</protein>
<dbReference type="InterPro" id="IPR045569">
    <property type="entry name" value="Metalloprtase-TldD/E_C"/>
</dbReference>
<comment type="caution">
    <text evidence="8">The sequence shown here is derived from an EMBL/GenBank/DDBJ whole genome shotgun (WGS) entry which is preliminary data.</text>
</comment>
<evidence type="ECO:0000256" key="2">
    <source>
        <dbReference type="ARBA" id="ARBA00022670"/>
    </source>
</evidence>
<dbReference type="FunFam" id="3.30.2290.10:FF:000003">
    <property type="entry name" value="Zinc-dependent protease, TldD/PmbA family"/>
    <property type="match status" value="1"/>
</dbReference>
<dbReference type="Pfam" id="PF19290">
    <property type="entry name" value="PmbA_TldD_2nd"/>
    <property type="match status" value="1"/>
</dbReference>
<dbReference type="AlphaFoldDB" id="A0A235BTQ0"/>
<dbReference type="InterPro" id="IPR036059">
    <property type="entry name" value="TldD/PmbA_sf"/>
</dbReference>
<dbReference type="InterPro" id="IPR002510">
    <property type="entry name" value="Metalloprtase-TldD/E_N"/>
</dbReference>
<proteinExistence type="inferred from homology"/>
<dbReference type="Gene3D" id="3.30.2290.10">
    <property type="entry name" value="PmbA/TldD superfamily"/>
    <property type="match status" value="1"/>
</dbReference>
<feature type="domain" description="Metalloprotease TldD/E central" evidence="7">
    <location>
        <begin position="113"/>
        <end position="220"/>
    </location>
</feature>
<evidence type="ECO:0000259" key="5">
    <source>
        <dbReference type="Pfam" id="PF01523"/>
    </source>
</evidence>
<evidence type="ECO:0000256" key="4">
    <source>
        <dbReference type="ARBA" id="ARBA00023049"/>
    </source>
</evidence>
<dbReference type="Proteomes" id="UP000215215">
    <property type="component" value="Unassembled WGS sequence"/>
</dbReference>
<comment type="similarity">
    <text evidence="1">Belongs to the peptidase U62 family.</text>
</comment>
<dbReference type="EMBL" id="NOZQ01000123">
    <property type="protein sequence ID" value="OYD15409.1"/>
    <property type="molecule type" value="Genomic_DNA"/>
</dbReference>
<dbReference type="GO" id="GO:0006508">
    <property type="term" value="P:proteolysis"/>
    <property type="evidence" value="ECO:0007669"/>
    <property type="project" value="UniProtKB-KW"/>
</dbReference>
<dbReference type="PANTHER" id="PTHR30624:SF10">
    <property type="entry name" value="CONSERVED PROTEIN"/>
    <property type="match status" value="1"/>
</dbReference>
<accession>A0A235BTQ0</accession>
<dbReference type="Pfam" id="PF19289">
    <property type="entry name" value="PmbA_TldD_3rd"/>
    <property type="match status" value="1"/>
</dbReference>
<evidence type="ECO:0000256" key="3">
    <source>
        <dbReference type="ARBA" id="ARBA00022801"/>
    </source>
</evidence>
<dbReference type="InterPro" id="IPR051463">
    <property type="entry name" value="Peptidase_U62_metallo"/>
</dbReference>
<sequence>MRDFAVRIRGRLPASVDYGDARVVETEYEHILVRNGNVESCARSSDIGFGVRCLLNGAWGFYSSNRIENSEIDRVIDKSLEIAKASAIAKGKPLVLSPLVPQDGKYTTDVEKNPFDVSMEDKIKFLLSLDAILSKYKDVKVRTARMISIREKKVFVSTEGSIIEQDIIHTGAEIITNAVKEGEVQRRSYGDFGQAGYEFIEGLKLLDEAPRVGEEAEKLLRAKPCPSGKKDIVISDDQMVLQVHESVGHPTELDRVFGTEASYAGTSFVTPEKLDNFKYGSDFVNITADATIKEGLGGFGWDDEGVPAQRLYLIKGGIFNDYLSSRDTAPLIGRKSTGTMRASSWSRIPIIRMTDINLEPGNATLEELIDGVTDGLYLLTNKSWSIDDKRINFQFGVELAYLIKNGKLGEMVKDATYTGITPEFWNSCDGVGNKGSWKMHGIMNCGKGEPGQTMRVGHGTAPARFRGIEVGVFRK</sequence>
<dbReference type="InterPro" id="IPR035068">
    <property type="entry name" value="TldD/PmbA_N"/>
</dbReference>
<dbReference type="PANTHER" id="PTHR30624">
    <property type="entry name" value="UNCHARACTERIZED PROTEIN TLDD AND PMBA"/>
    <property type="match status" value="1"/>
</dbReference>
<dbReference type="InterPro" id="IPR045570">
    <property type="entry name" value="Metalloprtase-TldD/E_cen_dom"/>
</dbReference>
<evidence type="ECO:0000313" key="9">
    <source>
        <dbReference type="Proteomes" id="UP000215215"/>
    </source>
</evidence>
<keyword evidence="2" id="KW-0645">Protease</keyword>
<evidence type="ECO:0008006" key="10">
    <source>
        <dbReference type="Google" id="ProtNLM"/>
    </source>
</evidence>
<evidence type="ECO:0000259" key="7">
    <source>
        <dbReference type="Pfam" id="PF19290"/>
    </source>
</evidence>